<name>A0ABW0KNR8_9BACT</name>
<evidence type="ECO:0000256" key="1">
    <source>
        <dbReference type="ARBA" id="ARBA00011046"/>
    </source>
</evidence>
<dbReference type="RefSeq" id="WP_377165650.1">
    <property type="nucleotide sequence ID" value="NZ_JBHSMQ010000003.1"/>
</dbReference>
<proteinExistence type="inferred from homology"/>
<keyword evidence="3" id="KW-0238">DNA-binding</keyword>
<dbReference type="InterPro" id="IPR036388">
    <property type="entry name" value="WH-like_DNA-bd_sf"/>
</dbReference>
<comment type="caution">
    <text evidence="5">The sequence shown here is derived from an EMBL/GenBank/DDBJ whole genome shotgun (WGS) entry which is preliminary data.</text>
</comment>
<dbReference type="Gene3D" id="1.10.10.10">
    <property type="entry name" value="Winged helix-like DNA-binding domain superfamily/Winged helix DNA-binding domain"/>
    <property type="match status" value="1"/>
</dbReference>
<organism evidence="5 6">
    <name type="scientific">Prosthecobacter fluviatilis</name>
    <dbReference type="NCBI Taxonomy" id="445931"/>
    <lineage>
        <taxon>Bacteria</taxon>
        <taxon>Pseudomonadati</taxon>
        <taxon>Verrucomicrobiota</taxon>
        <taxon>Verrucomicrobiia</taxon>
        <taxon>Verrucomicrobiales</taxon>
        <taxon>Verrucomicrobiaceae</taxon>
        <taxon>Prosthecobacter</taxon>
    </lineage>
</organism>
<comment type="similarity">
    <text evidence="1">Belongs to the BlaI transcriptional regulatory family.</text>
</comment>
<gene>
    <name evidence="5" type="ORF">ACFQDI_09055</name>
</gene>
<evidence type="ECO:0000256" key="2">
    <source>
        <dbReference type="ARBA" id="ARBA00023015"/>
    </source>
</evidence>
<accession>A0ABW0KNR8</accession>
<dbReference type="SUPFAM" id="SSF46785">
    <property type="entry name" value="Winged helix' DNA-binding domain"/>
    <property type="match status" value="1"/>
</dbReference>
<evidence type="ECO:0000313" key="5">
    <source>
        <dbReference type="EMBL" id="MFC5454999.1"/>
    </source>
</evidence>
<sequence>MWNDKHSSELSRRERQVVEIVMKHGRLSAREIEEKLPDAPTYSAVRSILRLLVERGHLIKTQADGRDWFSLPVSPQKARVSALHSFVSRFFENSAGEAALALLGQKNVKLSKEEAEKLIQLIEEARES</sequence>
<keyword evidence="2" id="KW-0805">Transcription regulation</keyword>
<reference evidence="6" key="1">
    <citation type="journal article" date="2019" name="Int. J. Syst. Evol. Microbiol.">
        <title>The Global Catalogue of Microorganisms (GCM) 10K type strain sequencing project: providing services to taxonomists for standard genome sequencing and annotation.</title>
        <authorList>
            <consortium name="The Broad Institute Genomics Platform"/>
            <consortium name="The Broad Institute Genome Sequencing Center for Infectious Disease"/>
            <person name="Wu L."/>
            <person name="Ma J."/>
        </authorList>
    </citation>
    <scope>NUCLEOTIDE SEQUENCE [LARGE SCALE GENOMIC DNA]</scope>
    <source>
        <strain evidence="6">CGMCC 4.1469</strain>
    </source>
</reference>
<dbReference type="InterPro" id="IPR005650">
    <property type="entry name" value="BlaI_family"/>
</dbReference>
<dbReference type="EMBL" id="JBHSMQ010000003">
    <property type="protein sequence ID" value="MFC5454999.1"/>
    <property type="molecule type" value="Genomic_DNA"/>
</dbReference>
<evidence type="ECO:0000256" key="3">
    <source>
        <dbReference type="ARBA" id="ARBA00023125"/>
    </source>
</evidence>
<keyword evidence="4" id="KW-0804">Transcription</keyword>
<dbReference type="Proteomes" id="UP001596052">
    <property type="component" value="Unassembled WGS sequence"/>
</dbReference>
<protein>
    <submittedName>
        <fullName evidence="5">BlaI/MecI/CopY family transcriptional regulator</fullName>
    </submittedName>
</protein>
<evidence type="ECO:0000256" key="4">
    <source>
        <dbReference type="ARBA" id="ARBA00023163"/>
    </source>
</evidence>
<keyword evidence="6" id="KW-1185">Reference proteome</keyword>
<dbReference type="InterPro" id="IPR036390">
    <property type="entry name" value="WH_DNA-bd_sf"/>
</dbReference>
<dbReference type="Pfam" id="PF03965">
    <property type="entry name" value="Penicillinase_R"/>
    <property type="match status" value="1"/>
</dbReference>
<evidence type="ECO:0000313" key="6">
    <source>
        <dbReference type="Proteomes" id="UP001596052"/>
    </source>
</evidence>
<dbReference type="Gene3D" id="1.10.4040.10">
    <property type="entry name" value="Penicillinase repressor domain"/>
    <property type="match status" value="1"/>
</dbReference>